<name>A0A5M6ITN2_9PROT</name>
<feature type="signal peptide" evidence="2">
    <location>
        <begin position="1"/>
        <end position="19"/>
    </location>
</feature>
<evidence type="ECO:0000313" key="4">
    <source>
        <dbReference type="Proteomes" id="UP000325255"/>
    </source>
</evidence>
<evidence type="ECO:0000256" key="1">
    <source>
        <dbReference type="ARBA" id="ARBA00022729"/>
    </source>
</evidence>
<dbReference type="Proteomes" id="UP000325255">
    <property type="component" value="Unassembled WGS sequence"/>
</dbReference>
<dbReference type="RefSeq" id="WP_150041224.1">
    <property type="nucleotide sequence ID" value="NZ_OW485601.1"/>
</dbReference>
<dbReference type="SUPFAM" id="SSF53850">
    <property type="entry name" value="Periplasmic binding protein-like II"/>
    <property type="match status" value="1"/>
</dbReference>
<sequence>MTRALIAAILIAFAAPVHAEARDLTVALVAGGPVQGLRQTYILPFLATGTPVVTATRQPGLETLRDAAARWDVVQLGAATLAAACQAGLVEKLDWGAIGGRDRILPQAATECGQGAFARATVLSWDREKFPGTPTWQDFWDIAKVPGKRGLRRSPRGTLEIALLGDGVAPNDVYRLLRTEEGSDRAFRRLDQLAPYIVWWDAAGRDGARLLTAGEVLMTSAPSQAIALANRGGAHSFGLQWAGELVEIESWAIVKGSPNHEAARRFLDFAGDPKVQARLPAVAALGAVAKGAQEGLSPEQSAVSPTVNSGAALFVDEAFWRENGERLGKRFDTWVSR</sequence>
<evidence type="ECO:0000256" key="2">
    <source>
        <dbReference type="SAM" id="SignalP"/>
    </source>
</evidence>
<gene>
    <name evidence="3" type="ORF">F1189_12855</name>
</gene>
<dbReference type="AlphaFoldDB" id="A0A5M6ITN2"/>
<comment type="caution">
    <text evidence="3">The sequence shown here is derived from an EMBL/GenBank/DDBJ whole genome shotgun (WGS) entry which is preliminary data.</text>
</comment>
<dbReference type="Pfam" id="PF13416">
    <property type="entry name" value="SBP_bac_8"/>
    <property type="match status" value="1"/>
</dbReference>
<dbReference type="InterPro" id="IPR006059">
    <property type="entry name" value="SBP"/>
</dbReference>
<feature type="chain" id="PRO_5024385660" evidence="2">
    <location>
        <begin position="20"/>
        <end position="337"/>
    </location>
</feature>
<dbReference type="EMBL" id="VWPK01000018">
    <property type="protein sequence ID" value="KAA5611683.1"/>
    <property type="molecule type" value="Genomic_DNA"/>
</dbReference>
<protein>
    <submittedName>
        <fullName evidence="3">Extracellular solute-binding protein</fullName>
    </submittedName>
</protein>
<organism evidence="3 4">
    <name type="scientific">Rhodovastum atsumiense</name>
    <dbReference type="NCBI Taxonomy" id="504468"/>
    <lineage>
        <taxon>Bacteria</taxon>
        <taxon>Pseudomonadati</taxon>
        <taxon>Pseudomonadota</taxon>
        <taxon>Alphaproteobacteria</taxon>
        <taxon>Acetobacterales</taxon>
        <taxon>Acetobacteraceae</taxon>
        <taxon>Rhodovastum</taxon>
    </lineage>
</organism>
<reference evidence="3 4" key="1">
    <citation type="submission" date="2019-09" db="EMBL/GenBank/DDBJ databases">
        <title>Genome sequence of Rhodovastum atsumiense, a diverse member of the Acetobacteraceae family of non-sulfur purple photosynthetic bacteria.</title>
        <authorList>
            <person name="Meyer T."/>
            <person name="Kyndt J."/>
        </authorList>
    </citation>
    <scope>NUCLEOTIDE SEQUENCE [LARGE SCALE GENOMIC DNA]</scope>
    <source>
        <strain evidence="3 4">DSM 21279</strain>
    </source>
</reference>
<dbReference type="PANTHER" id="PTHR30222:SF2">
    <property type="entry name" value="ABC TRANSPORTER SUBSTRATE-BINDING PROTEIN"/>
    <property type="match status" value="1"/>
</dbReference>
<dbReference type="PANTHER" id="PTHR30222">
    <property type="entry name" value="SPERMIDINE/PUTRESCINE-BINDING PERIPLASMIC PROTEIN"/>
    <property type="match status" value="1"/>
</dbReference>
<keyword evidence="4" id="KW-1185">Reference proteome</keyword>
<keyword evidence="1 2" id="KW-0732">Signal</keyword>
<proteinExistence type="predicted"/>
<dbReference type="OrthoDB" id="9815444at2"/>
<dbReference type="Gene3D" id="3.40.190.10">
    <property type="entry name" value="Periplasmic binding protein-like II"/>
    <property type="match status" value="2"/>
</dbReference>
<accession>A0A5M6ITN2</accession>
<evidence type="ECO:0000313" key="3">
    <source>
        <dbReference type="EMBL" id="KAA5611683.1"/>
    </source>
</evidence>